<dbReference type="Proteomes" id="UP000198531">
    <property type="component" value="Unassembled WGS sequence"/>
</dbReference>
<evidence type="ECO:0000259" key="1">
    <source>
        <dbReference type="Pfam" id="PF24351"/>
    </source>
</evidence>
<protein>
    <recommendedName>
        <fullName evidence="1">DUF7511 domain-containing protein</fullName>
    </recommendedName>
</protein>
<accession>A0A1I6I690</accession>
<dbReference type="InterPro" id="IPR055933">
    <property type="entry name" value="DUF7511"/>
</dbReference>
<dbReference type="OrthoDB" id="186853at2157"/>
<dbReference type="RefSeq" id="WP_089808835.1">
    <property type="nucleotide sequence ID" value="NZ_FOYT01000002.1"/>
</dbReference>
<evidence type="ECO:0000313" key="3">
    <source>
        <dbReference type="Proteomes" id="UP000198531"/>
    </source>
</evidence>
<organism evidence="2 3">
    <name type="scientific">Halogeometricum rufum</name>
    <dbReference type="NCBI Taxonomy" id="553469"/>
    <lineage>
        <taxon>Archaea</taxon>
        <taxon>Methanobacteriati</taxon>
        <taxon>Methanobacteriota</taxon>
        <taxon>Stenosarchaea group</taxon>
        <taxon>Halobacteria</taxon>
        <taxon>Halobacteriales</taxon>
        <taxon>Haloferacaceae</taxon>
        <taxon>Halogeometricum</taxon>
    </lineage>
</organism>
<dbReference type="EMBL" id="FOYT01000002">
    <property type="protein sequence ID" value="SFR62213.1"/>
    <property type="molecule type" value="Genomic_DNA"/>
</dbReference>
<gene>
    <name evidence="2" type="ORF">SAMN04487947_2936</name>
</gene>
<keyword evidence="3" id="KW-1185">Reference proteome</keyword>
<proteinExistence type="predicted"/>
<name>A0A1I6I690_9EURY</name>
<sequence length="69" mass="7645">MSVDVPLTGDADDAPLSELPTETLVGTVVEYDDAPDECTVYPLHADEDERLTTWISAKDDSFVELDEMR</sequence>
<dbReference type="AlphaFoldDB" id="A0A1I6I690"/>
<feature type="domain" description="DUF7511" evidence="1">
    <location>
        <begin position="24"/>
        <end position="69"/>
    </location>
</feature>
<dbReference type="STRING" id="553469.SAMN04487947_2936"/>
<dbReference type="Pfam" id="PF24351">
    <property type="entry name" value="DUF7511"/>
    <property type="match status" value="1"/>
</dbReference>
<evidence type="ECO:0000313" key="2">
    <source>
        <dbReference type="EMBL" id="SFR62213.1"/>
    </source>
</evidence>
<reference evidence="3" key="1">
    <citation type="submission" date="2016-10" db="EMBL/GenBank/DDBJ databases">
        <authorList>
            <person name="Varghese N."/>
            <person name="Submissions S."/>
        </authorList>
    </citation>
    <scope>NUCLEOTIDE SEQUENCE [LARGE SCALE GENOMIC DNA]</scope>
    <source>
        <strain evidence="3">CGMCC 1.7736</strain>
    </source>
</reference>